<dbReference type="WBParaSite" id="Gr19_v10_g9253.t2">
    <property type="protein sequence ID" value="Gr19_v10_g9253.t2"/>
    <property type="gene ID" value="Gr19_v10_g9253"/>
</dbReference>
<keyword evidence="1" id="KW-1185">Reference proteome</keyword>
<organism evidence="1 2">
    <name type="scientific">Globodera rostochiensis</name>
    <name type="common">Golden nematode worm</name>
    <name type="synonym">Heterodera rostochiensis</name>
    <dbReference type="NCBI Taxonomy" id="31243"/>
    <lineage>
        <taxon>Eukaryota</taxon>
        <taxon>Metazoa</taxon>
        <taxon>Ecdysozoa</taxon>
        <taxon>Nematoda</taxon>
        <taxon>Chromadorea</taxon>
        <taxon>Rhabditida</taxon>
        <taxon>Tylenchina</taxon>
        <taxon>Tylenchomorpha</taxon>
        <taxon>Tylenchoidea</taxon>
        <taxon>Heteroderidae</taxon>
        <taxon>Heteroderinae</taxon>
        <taxon>Globodera</taxon>
    </lineage>
</organism>
<accession>A0A914IEW2</accession>
<dbReference type="AlphaFoldDB" id="A0A914IEW2"/>
<evidence type="ECO:0000313" key="1">
    <source>
        <dbReference type="Proteomes" id="UP000887572"/>
    </source>
</evidence>
<evidence type="ECO:0000313" key="2">
    <source>
        <dbReference type="WBParaSite" id="Gr19_v10_g9253.t2"/>
    </source>
</evidence>
<protein>
    <submittedName>
        <fullName evidence="2">Uncharacterized protein</fullName>
    </submittedName>
</protein>
<reference evidence="2" key="1">
    <citation type="submission" date="2022-11" db="UniProtKB">
        <authorList>
            <consortium name="WormBaseParasite"/>
        </authorList>
    </citation>
    <scope>IDENTIFICATION</scope>
</reference>
<name>A0A914IEW2_GLORO</name>
<dbReference type="Proteomes" id="UP000887572">
    <property type="component" value="Unplaced"/>
</dbReference>
<proteinExistence type="predicted"/>
<sequence length="862" mass="101098">MFYFLLFNITAIYAKLPETLFGIKVRSLDNEYMRLIFDQTLDNNAQKQISTQLSAVLICLDIESNLAPFDILASKISKLSKKTNKKYDNIEMRTKFEELLAEIEQKPNNNLGTIDICKFILKGVNYERSYDCNELESIGGGNPPIWWKEFEKHLSRKNFKYIEAKLELDFGSTQRDIWQWFGQHKIAGESELSHRIRMISARGDFDQIKAFKTVMELCLLKYHDMKVLEFQNPLTMAAEVLTEASFNSLFDAISYEQYFINLHSKNQFHMMFVEKFFIREKMKSIFQFIDEDKQILSKQFWGLFEVEQVSASASSESEIYLPKLYKECPPKLLSEHYGNIDNNDKSAFLIMHAYVQLMADVEDENSLKLSPPAKEQFQNVEIAVLLWVYNELIDAELFKFANSIEHRNADFVARIDAYAVKWDNLWIKNRQNDNNEMWCCELHKFAFEMVEDEALKQNVRWHEHVKSLVDRSTTLYEQKLVLLTPEKGGINWAQIDCTDNKIATKFMRSIKKVPNWLDQIHYYAITKLITKFVEFQCIFCYGKDHFSNLDMKERLSWIVSPNVFDAIEATFPEILNYGSMLTSRYIVFLLNKLKHKTGTFLGQLMSIAGAKTRLWKMTYKIKRPKTEIGVDSVFLKVWEDAGMDKNVFADSLLLPASYECLLTSELGNSLDKNAEMLKAEIAVFVQWMEDKLGLARRTIANKRLSRIWDKNKNFFNAIYDQIDDEDEHALALRSNQIRHFIYLLKQDLEMYKKMSELDERITDIFSNDLVQPIDAEEQRIYQKWMWHLHKCAVIRLIRNDTAFAERLKNANKSAKSKTAFKQSLIELVGETENVEEILKEFRNDRTEEIQKQTTILAICHLA</sequence>